<dbReference type="Proteomes" id="UP000807025">
    <property type="component" value="Unassembled WGS sequence"/>
</dbReference>
<accession>A0A9P6DEI2</accession>
<gene>
    <name evidence="1" type="ORF">BDN71DRAFT_1433117</name>
</gene>
<keyword evidence="2" id="KW-1185">Reference proteome</keyword>
<proteinExistence type="predicted"/>
<sequence>MSKHLRYSVKHLDNWVIMKEHHPSWTDEELHITVRGYQHGRGVLTVHIYVDERYVRQGSSFFATGAWVQAATDPVLSWLHIYIYWRASPMLAAAAKKAVCLKEMDHPCQLALQWKAKANEQERRCAPGIGHPWLLSFTRSSAFHVTHASLLPLL</sequence>
<name>A0A9P6DEI2_PLEER</name>
<organism evidence="1 2">
    <name type="scientific">Pleurotus eryngii</name>
    <name type="common">Boletus of the steppes</name>
    <dbReference type="NCBI Taxonomy" id="5323"/>
    <lineage>
        <taxon>Eukaryota</taxon>
        <taxon>Fungi</taxon>
        <taxon>Dikarya</taxon>
        <taxon>Basidiomycota</taxon>
        <taxon>Agaricomycotina</taxon>
        <taxon>Agaricomycetes</taxon>
        <taxon>Agaricomycetidae</taxon>
        <taxon>Agaricales</taxon>
        <taxon>Pleurotineae</taxon>
        <taxon>Pleurotaceae</taxon>
        <taxon>Pleurotus</taxon>
    </lineage>
</organism>
<evidence type="ECO:0000313" key="2">
    <source>
        <dbReference type="Proteomes" id="UP000807025"/>
    </source>
</evidence>
<dbReference type="EMBL" id="MU154599">
    <property type="protein sequence ID" value="KAF9492550.1"/>
    <property type="molecule type" value="Genomic_DNA"/>
</dbReference>
<dbReference type="AlphaFoldDB" id="A0A9P6DEI2"/>
<comment type="caution">
    <text evidence="1">The sequence shown here is derived from an EMBL/GenBank/DDBJ whole genome shotgun (WGS) entry which is preliminary data.</text>
</comment>
<reference evidence="1" key="1">
    <citation type="submission" date="2020-11" db="EMBL/GenBank/DDBJ databases">
        <authorList>
            <consortium name="DOE Joint Genome Institute"/>
            <person name="Ahrendt S."/>
            <person name="Riley R."/>
            <person name="Andreopoulos W."/>
            <person name="Labutti K."/>
            <person name="Pangilinan J."/>
            <person name="Ruiz-Duenas F.J."/>
            <person name="Barrasa J.M."/>
            <person name="Sanchez-Garcia M."/>
            <person name="Camarero S."/>
            <person name="Miyauchi S."/>
            <person name="Serrano A."/>
            <person name="Linde D."/>
            <person name="Babiker R."/>
            <person name="Drula E."/>
            <person name="Ayuso-Fernandez I."/>
            <person name="Pacheco R."/>
            <person name="Padilla G."/>
            <person name="Ferreira P."/>
            <person name="Barriuso J."/>
            <person name="Kellner H."/>
            <person name="Castanera R."/>
            <person name="Alfaro M."/>
            <person name="Ramirez L."/>
            <person name="Pisabarro A.G."/>
            <person name="Kuo A."/>
            <person name="Tritt A."/>
            <person name="Lipzen A."/>
            <person name="He G."/>
            <person name="Yan M."/>
            <person name="Ng V."/>
            <person name="Cullen D."/>
            <person name="Martin F."/>
            <person name="Rosso M.-N."/>
            <person name="Henrissat B."/>
            <person name="Hibbett D."/>
            <person name="Martinez A.T."/>
            <person name="Grigoriev I.V."/>
        </authorList>
    </citation>
    <scope>NUCLEOTIDE SEQUENCE</scope>
    <source>
        <strain evidence="1">ATCC 90797</strain>
    </source>
</reference>
<dbReference type="OrthoDB" id="10565637at2759"/>
<protein>
    <submittedName>
        <fullName evidence="1">Uncharacterized protein</fullName>
    </submittedName>
</protein>
<evidence type="ECO:0000313" key="1">
    <source>
        <dbReference type="EMBL" id="KAF9492550.1"/>
    </source>
</evidence>